<evidence type="ECO:0000313" key="2">
    <source>
        <dbReference type="EMBL" id="QJA69076.1"/>
    </source>
</evidence>
<feature type="region of interest" description="Disordered" evidence="1">
    <location>
        <begin position="73"/>
        <end position="96"/>
    </location>
</feature>
<dbReference type="EMBL" id="MT141675">
    <property type="protein sequence ID" value="QJA69076.1"/>
    <property type="molecule type" value="Genomic_DNA"/>
</dbReference>
<evidence type="ECO:0000256" key="1">
    <source>
        <dbReference type="SAM" id="MobiDB-lite"/>
    </source>
</evidence>
<proteinExistence type="predicted"/>
<feature type="compositionally biased region" description="Polar residues" evidence="1">
    <location>
        <begin position="83"/>
        <end position="96"/>
    </location>
</feature>
<organism evidence="2">
    <name type="scientific">viral metagenome</name>
    <dbReference type="NCBI Taxonomy" id="1070528"/>
    <lineage>
        <taxon>unclassified sequences</taxon>
        <taxon>metagenomes</taxon>
        <taxon>organismal metagenomes</taxon>
    </lineage>
</organism>
<dbReference type="AlphaFoldDB" id="A0A6M3JGT2"/>
<sequence length="96" mass="11263">MGDEVNNNKNMKIVKCRSCQADIFFIPLENGKRHPVNVWKKRIFVFLDDLGWQLETGYESHFSTCPQANAWRKKKYERKKSNDTVPDNSNNGMPQE</sequence>
<gene>
    <name evidence="2" type="ORF">MM415A05101_0006</name>
</gene>
<protein>
    <submittedName>
        <fullName evidence="2">Uncharacterized protein</fullName>
    </submittedName>
</protein>
<name>A0A6M3JGT2_9ZZZZ</name>
<reference evidence="2" key="1">
    <citation type="submission" date="2020-03" db="EMBL/GenBank/DDBJ databases">
        <title>The deep terrestrial virosphere.</title>
        <authorList>
            <person name="Holmfeldt K."/>
            <person name="Nilsson E."/>
            <person name="Simone D."/>
            <person name="Lopez-Fernandez M."/>
            <person name="Wu X."/>
            <person name="de Brujin I."/>
            <person name="Lundin D."/>
            <person name="Andersson A."/>
            <person name="Bertilsson S."/>
            <person name="Dopson M."/>
        </authorList>
    </citation>
    <scope>NUCLEOTIDE SEQUENCE</scope>
    <source>
        <strain evidence="2">MM415A05101</strain>
    </source>
</reference>
<accession>A0A6M3JGT2</accession>